<keyword evidence="4" id="KW-1185">Reference proteome</keyword>
<accession>A0A6B2JGS8</accession>
<evidence type="ECO:0000313" key="3">
    <source>
        <dbReference type="EMBL" id="NDV00373.1"/>
    </source>
</evidence>
<protein>
    <recommendedName>
        <fullName evidence="2">Putative Flp pilus-assembly TadG-like N-terminal domain-containing protein</fullName>
    </recommendedName>
</protein>
<gene>
    <name evidence="3" type="ORF">GZA08_05235</name>
</gene>
<proteinExistence type="predicted"/>
<dbReference type="AlphaFoldDB" id="A0A6B2JGS8"/>
<feature type="transmembrane region" description="Helical" evidence="1">
    <location>
        <begin position="21"/>
        <end position="40"/>
    </location>
</feature>
<evidence type="ECO:0000256" key="1">
    <source>
        <dbReference type="SAM" id="Phobius"/>
    </source>
</evidence>
<comment type="caution">
    <text evidence="3">The sequence shown here is derived from an EMBL/GenBank/DDBJ whole genome shotgun (WGS) entry which is preliminary data.</text>
</comment>
<feature type="domain" description="Putative Flp pilus-assembly TadG-like N-terminal" evidence="2">
    <location>
        <begin position="27"/>
        <end position="65"/>
    </location>
</feature>
<dbReference type="Proteomes" id="UP000474757">
    <property type="component" value="Unassembled WGS sequence"/>
</dbReference>
<keyword evidence="1" id="KW-1133">Transmembrane helix</keyword>
<keyword evidence="1" id="KW-0472">Membrane</keyword>
<organism evidence="3 4">
    <name type="scientific">Pseudoroseicyclus tamaricis</name>
    <dbReference type="NCBI Taxonomy" id="2705421"/>
    <lineage>
        <taxon>Bacteria</taxon>
        <taxon>Pseudomonadati</taxon>
        <taxon>Pseudomonadota</taxon>
        <taxon>Alphaproteobacteria</taxon>
        <taxon>Rhodobacterales</taxon>
        <taxon>Paracoccaceae</taxon>
        <taxon>Pseudoroseicyclus</taxon>
    </lineage>
</organism>
<name>A0A6B2JGS8_9RHOB</name>
<dbReference type="Pfam" id="PF13400">
    <property type="entry name" value="Tad"/>
    <property type="match status" value="1"/>
</dbReference>
<evidence type="ECO:0000313" key="4">
    <source>
        <dbReference type="Proteomes" id="UP000474757"/>
    </source>
</evidence>
<dbReference type="InterPro" id="IPR028087">
    <property type="entry name" value="Tad_N"/>
</dbReference>
<dbReference type="EMBL" id="JAAGAB010000001">
    <property type="protein sequence ID" value="NDV00373.1"/>
    <property type="molecule type" value="Genomic_DNA"/>
</dbReference>
<evidence type="ECO:0000259" key="2">
    <source>
        <dbReference type="Pfam" id="PF13400"/>
    </source>
</evidence>
<dbReference type="RefSeq" id="WP_163890631.1">
    <property type="nucleotide sequence ID" value="NZ_JAAFYS010000001.1"/>
</dbReference>
<sequence length="473" mass="50071">MRAEGTGQTLRRLWREEGGSGSINGMFMLLASAMIMGLALDYSNGSREQTRMQVAADAAALAAATQLDDLDAARQTALTVAQMNLGAEGIVNSTDVEFGAYDNETGDFVEYLSAGMPAEDVTAVRVMPRRYESRGNALSTYLLHLVGTDSFDIDASSVALSYGGEGSGEDAPPACAAATFLSTGHIQTGGGNDFYGDTCIHGQTGVSTGGNDYFEESVRFSAPSEDLISFAPYSPAEIPPEHFKVERSIAPVILPTLEDRWSEMWNAFWYSGDTTYSGDLLPGFVTEGGSARIVRKSGWWTIQPGDVQPNTIYVINGGAQFAGNVQAHNVAFLVNGRLGVGGGNDLHFENFFVFAETIGLAGNITWGPKSAWCDSDQFSVYLFGRRSLSMGGWGKSVSSHNVIGVSPQFNAGGAMTASGIYYEFADTNASLGGNISIGADCSSQYLNSHYGRADIPGPATTGAGRGGRAHLVR</sequence>
<keyword evidence="1" id="KW-0812">Transmembrane</keyword>
<reference evidence="3 4" key="1">
    <citation type="submission" date="2020-02" db="EMBL/GenBank/DDBJ databases">
        <title>Pseudoroseicyclus tamarix, sp. nov., isolated from offshore sediment of a Tamarix chinensis forest.</title>
        <authorList>
            <person name="Gai Y."/>
        </authorList>
    </citation>
    <scope>NUCLEOTIDE SEQUENCE [LARGE SCALE GENOMIC DNA]</scope>
    <source>
        <strain evidence="3 4">CLL3-39</strain>
    </source>
</reference>